<sequence>MNRRILIAEDEMIVAHDLCETVEEVGYHVEGPHSGISSAMLAFQKEKPDIAILDVELSDGNVFAFARTLKAESIPVIFHSGSLSKSEITNQFPEAIVRMKPCPPSSMLDAVGEAFEDQGCG</sequence>
<feature type="domain" description="Response regulatory" evidence="2">
    <location>
        <begin position="4"/>
        <end position="115"/>
    </location>
</feature>
<evidence type="ECO:0000313" key="4">
    <source>
        <dbReference type="Proteomes" id="UP000027647"/>
    </source>
</evidence>
<keyword evidence="1" id="KW-0597">Phosphoprotein</keyword>
<dbReference type="STRING" id="1044.EH31_04940"/>
<protein>
    <submittedName>
        <fullName evidence="3">Response regulator</fullName>
    </submittedName>
</protein>
<dbReference type="InterPro" id="IPR001789">
    <property type="entry name" value="Sig_transdc_resp-reg_receiver"/>
</dbReference>
<dbReference type="SMART" id="SM00448">
    <property type="entry name" value="REC"/>
    <property type="match status" value="1"/>
</dbReference>
<name>A0A074MB23_ERYLO</name>
<evidence type="ECO:0000259" key="2">
    <source>
        <dbReference type="PROSITE" id="PS50110"/>
    </source>
</evidence>
<evidence type="ECO:0000313" key="3">
    <source>
        <dbReference type="EMBL" id="KEO92021.1"/>
    </source>
</evidence>
<dbReference type="SUPFAM" id="SSF52172">
    <property type="entry name" value="CheY-like"/>
    <property type="match status" value="1"/>
</dbReference>
<gene>
    <name evidence="3" type="ORF">EH31_04940</name>
</gene>
<dbReference type="Gene3D" id="3.40.50.2300">
    <property type="match status" value="1"/>
</dbReference>
<dbReference type="InterPro" id="IPR011006">
    <property type="entry name" value="CheY-like_superfamily"/>
</dbReference>
<dbReference type="RefSeq" id="WP_034958398.1">
    <property type="nucleotide sequence ID" value="NZ_JMIW01000001.1"/>
</dbReference>
<dbReference type="Pfam" id="PF00072">
    <property type="entry name" value="Response_reg"/>
    <property type="match status" value="1"/>
</dbReference>
<dbReference type="EMBL" id="JMIW01000001">
    <property type="protein sequence ID" value="KEO92021.1"/>
    <property type="molecule type" value="Genomic_DNA"/>
</dbReference>
<accession>A0A074MB23</accession>
<dbReference type="GO" id="GO:0000160">
    <property type="term" value="P:phosphorelay signal transduction system"/>
    <property type="evidence" value="ECO:0007669"/>
    <property type="project" value="InterPro"/>
</dbReference>
<dbReference type="eggNOG" id="COG3947">
    <property type="taxonomic scope" value="Bacteria"/>
</dbReference>
<feature type="modified residue" description="4-aspartylphosphate" evidence="1">
    <location>
        <position position="54"/>
    </location>
</feature>
<dbReference type="Proteomes" id="UP000027647">
    <property type="component" value="Unassembled WGS sequence"/>
</dbReference>
<keyword evidence="4" id="KW-1185">Reference proteome</keyword>
<evidence type="ECO:0000256" key="1">
    <source>
        <dbReference type="PROSITE-ProRule" id="PRU00169"/>
    </source>
</evidence>
<proteinExistence type="predicted"/>
<dbReference type="OrthoDB" id="7774278at2"/>
<comment type="caution">
    <text evidence="3">The sequence shown here is derived from an EMBL/GenBank/DDBJ whole genome shotgun (WGS) entry which is preliminary data.</text>
</comment>
<organism evidence="3 4">
    <name type="scientific">Erythrobacter longus</name>
    <dbReference type="NCBI Taxonomy" id="1044"/>
    <lineage>
        <taxon>Bacteria</taxon>
        <taxon>Pseudomonadati</taxon>
        <taxon>Pseudomonadota</taxon>
        <taxon>Alphaproteobacteria</taxon>
        <taxon>Sphingomonadales</taxon>
        <taxon>Erythrobacteraceae</taxon>
        <taxon>Erythrobacter/Porphyrobacter group</taxon>
        <taxon>Erythrobacter</taxon>
    </lineage>
</organism>
<dbReference type="PROSITE" id="PS50110">
    <property type="entry name" value="RESPONSE_REGULATORY"/>
    <property type="match status" value="1"/>
</dbReference>
<dbReference type="AlphaFoldDB" id="A0A074MB23"/>
<reference evidence="3 4" key="1">
    <citation type="submission" date="2014-04" db="EMBL/GenBank/DDBJ databases">
        <title>A comprehensive comparison of genomes of Erythrobacter spp. strains.</title>
        <authorList>
            <person name="Zheng Q."/>
        </authorList>
    </citation>
    <scope>NUCLEOTIDE SEQUENCE [LARGE SCALE GENOMIC DNA]</scope>
    <source>
        <strain evidence="3 4">DSM 6997</strain>
    </source>
</reference>